<keyword evidence="3" id="KW-0804">Transcription</keyword>
<dbReference type="GO" id="GO:0043565">
    <property type="term" value="F:sequence-specific DNA binding"/>
    <property type="evidence" value="ECO:0007669"/>
    <property type="project" value="InterPro"/>
</dbReference>
<dbReference type="SMART" id="SM00342">
    <property type="entry name" value="HTH_ARAC"/>
    <property type="match status" value="1"/>
</dbReference>
<dbReference type="PRINTS" id="PR00032">
    <property type="entry name" value="HTHARAC"/>
</dbReference>
<evidence type="ECO:0000256" key="3">
    <source>
        <dbReference type="ARBA" id="ARBA00023163"/>
    </source>
</evidence>
<dbReference type="RefSeq" id="WP_213409841.1">
    <property type="nucleotide sequence ID" value="NZ_BOVK01000001.1"/>
</dbReference>
<feature type="domain" description="HTH araC/xylS-type" evidence="4">
    <location>
        <begin position="155"/>
        <end position="253"/>
    </location>
</feature>
<keyword evidence="2" id="KW-0238">DNA-binding</keyword>
<dbReference type="GO" id="GO:0003700">
    <property type="term" value="F:DNA-binding transcription factor activity"/>
    <property type="evidence" value="ECO:0007669"/>
    <property type="project" value="InterPro"/>
</dbReference>
<dbReference type="PROSITE" id="PS01124">
    <property type="entry name" value="HTH_ARAC_FAMILY_2"/>
    <property type="match status" value="1"/>
</dbReference>
<dbReference type="SUPFAM" id="SSF46689">
    <property type="entry name" value="Homeodomain-like"/>
    <property type="match status" value="2"/>
</dbReference>
<dbReference type="InterPro" id="IPR037923">
    <property type="entry name" value="HTH-like"/>
</dbReference>
<keyword evidence="1" id="KW-0805">Transcription regulation</keyword>
<dbReference type="AlphaFoldDB" id="A0A8J4H232"/>
<sequence>MITLHSAYSHDYDIHWQLQEAPTPYNIFLFLTSGELEYRVNGERVLLQKDDVLFIPQGALRSGKAIDYHHRYVAHFQYDSADEIIPLLEQKQHRKVHVHHAAYLKQRFAQLNQQWMSKQPYYEAVCHGIMMEMLSLYNREADTDWVSSRQLSLTNEVRDYILKHYRKTIRMSDLANLTGRTPNYISTVFKEITGQSPIAYQQAVRIGEAREMLLNTERTVGEVAEYLGYSDPFYFHRVFKKLTGMSPSAFAKEYRS</sequence>
<evidence type="ECO:0000313" key="5">
    <source>
        <dbReference type="EMBL" id="GIQ67233.1"/>
    </source>
</evidence>
<gene>
    <name evidence="5" type="ORF">XYCOK13_00570</name>
</gene>
<name>A0A8J4H232_9BACL</name>
<organism evidence="5 6">
    <name type="scientific">Xylanibacillus composti</name>
    <dbReference type="NCBI Taxonomy" id="1572762"/>
    <lineage>
        <taxon>Bacteria</taxon>
        <taxon>Bacillati</taxon>
        <taxon>Bacillota</taxon>
        <taxon>Bacilli</taxon>
        <taxon>Bacillales</taxon>
        <taxon>Paenibacillaceae</taxon>
        <taxon>Xylanibacillus</taxon>
    </lineage>
</organism>
<keyword evidence="6" id="KW-1185">Reference proteome</keyword>
<dbReference type="InterPro" id="IPR009057">
    <property type="entry name" value="Homeodomain-like_sf"/>
</dbReference>
<dbReference type="InterPro" id="IPR020449">
    <property type="entry name" value="Tscrpt_reg_AraC-type_HTH"/>
</dbReference>
<dbReference type="EMBL" id="BOVK01000001">
    <property type="protein sequence ID" value="GIQ67233.1"/>
    <property type="molecule type" value="Genomic_DNA"/>
</dbReference>
<dbReference type="SUPFAM" id="SSF51215">
    <property type="entry name" value="Regulatory protein AraC"/>
    <property type="match status" value="1"/>
</dbReference>
<evidence type="ECO:0000256" key="1">
    <source>
        <dbReference type="ARBA" id="ARBA00023015"/>
    </source>
</evidence>
<dbReference type="InterPro" id="IPR018062">
    <property type="entry name" value="HTH_AraC-typ_CS"/>
</dbReference>
<dbReference type="PANTHER" id="PTHR43280">
    <property type="entry name" value="ARAC-FAMILY TRANSCRIPTIONAL REGULATOR"/>
    <property type="match status" value="1"/>
</dbReference>
<dbReference type="PROSITE" id="PS00041">
    <property type="entry name" value="HTH_ARAC_FAMILY_1"/>
    <property type="match status" value="1"/>
</dbReference>
<dbReference type="Proteomes" id="UP000677918">
    <property type="component" value="Unassembled WGS sequence"/>
</dbReference>
<dbReference type="Pfam" id="PF12833">
    <property type="entry name" value="HTH_18"/>
    <property type="match status" value="1"/>
</dbReference>
<evidence type="ECO:0000259" key="4">
    <source>
        <dbReference type="PROSITE" id="PS01124"/>
    </source>
</evidence>
<dbReference type="PANTHER" id="PTHR43280:SF2">
    <property type="entry name" value="HTH-TYPE TRANSCRIPTIONAL REGULATOR EXSA"/>
    <property type="match status" value="1"/>
</dbReference>
<proteinExistence type="predicted"/>
<accession>A0A8J4H232</accession>
<dbReference type="InterPro" id="IPR018060">
    <property type="entry name" value="HTH_AraC"/>
</dbReference>
<protein>
    <submittedName>
        <fullName evidence="5">Helix-turn-helix domain-containing protein</fullName>
    </submittedName>
</protein>
<reference evidence="5" key="1">
    <citation type="submission" date="2021-04" db="EMBL/GenBank/DDBJ databases">
        <title>Draft genome sequence of Xylanibacillus composti strain K13.</title>
        <authorList>
            <person name="Uke A."/>
            <person name="Chhe C."/>
            <person name="Baramee S."/>
            <person name="Kosugi A."/>
        </authorList>
    </citation>
    <scope>NUCLEOTIDE SEQUENCE</scope>
    <source>
        <strain evidence="5">K13</strain>
    </source>
</reference>
<comment type="caution">
    <text evidence="5">The sequence shown here is derived from an EMBL/GenBank/DDBJ whole genome shotgun (WGS) entry which is preliminary data.</text>
</comment>
<evidence type="ECO:0000313" key="6">
    <source>
        <dbReference type="Proteomes" id="UP000677918"/>
    </source>
</evidence>
<dbReference type="Gene3D" id="1.10.10.60">
    <property type="entry name" value="Homeodomain-like"/>
    <property type="match status" value="2"/>
</dbReference>
<evidence type="ECO:0000256" key="2">
    <source>
        <dbReference type="ARBA" id="ARBA00023125"/>
    </source>
</evidence>